<dbReference type="InterPro" id="IPR001789">
    <property type="entry name" value="Sig_transdc_resp-reg_receiver"/>
</dbReference>
<feature type="domain" description="Response regulatory" evidence="2">
    <location>
        <begin position="2"/>
        <end position="113"/>
    </location>
</feature>
<dbReference type="InterPro" id="IPR046947">
    <property type="entry name" value="LytR-like"/>
</dbReference>
<dbReference type="PANTHER" id="PTHR37299">
    <property type="entry name" value="TRANSCRIPTIONAL REGULATOR-RELATED"/>
    <property type="match status" value="1"/>
</dbReference>
<sequence>MRAIVVEDSRLAREGLVRMLGEHAALTVVGQADHPDSALPMIMALRPDVLFLDIHMPGASGFDLLAQLDYLPRIVFTTAFSEYAIRSFDFNTVDYLLKPISAERLAQALHKLLGESDPARAPRRLDIGSKIFIKDGEKCHLVGLDAIKYIESCKNYVQVFFGADKAYVKKSLNSVEERLPAGHFFRANRQCVVNLQAIRSIEESISLGYMITMSDGRMVEVSRRNAIELKELLSF</sequence>
<dbReference type="InterPro" id="IPR007492">
    <property type="entry name" value="LytTR_DNA-bd_dom"/>
</dbReference>
<dbReference type="Gene3D" id="2.40.50.1020">
    <property type="entry name" value="LytTr DNA-binding domain"/>
    <property type="match status" value="1"/>
</dbReference>
<keyword evidence="5" id="KW-1185">Reference proteome</keyword>
<organism evidence="4 5">
    <name type="scientific">Massilia soli</name>
    <dbReference type="NCBI Taxonomy" id="2792854"/>
    <lineage>
        <taxon>Bacteria</taxon>
        <taxon>Pseudomonadati</taxon>
        <taxon>Pseudomonadota</taxon>
        <taxon>Betaproteobacteria</taxon>
        <taxon>Burkholderiales</taxon>
        <taxon>Oxalobacteraceae</taxon>
        <taxon>Telluria group</taxon>
        <taxon>Massilia</taxon>
    </lineage>
</organism>
<dbReference type="PROSITE" id="PS50110">
    <property type="entry name" value="RESPONSE_REGULATORY"/>
    <property type="match status" value="1"/>
</dbReference>
<feature type="domain" description="HTH LytTR-type" evidence="3">
    <location>
        <begin position="131"/>
        <end position="235"/>
    </location>
</feature>
<keyword evidence="1" id="KW-0597">Phosphoprotein</keyword>
<proteinExistence type="predicted"/>
<reference evidence="4 5" key="2">
    <citation type="submission" date="2021-08" db="EMBL/GenBank/DDBJ databases">
        <title>Massilia sp. R798.</title>
        <authorList>
            <person name="Baek J.H."/>
            <person name="Jung H.S."/>
            <person name="Kim K.R."/>
            <person name="Jeon C.O."/>
        </authorList>
    </citation>
    <scope>NUCLEOTIDE SEQUENCE [LARGE SCALE GENOMIC DNA]</scope>
    <source>
        <strain evidence="4 5">R798</strain>
    </source>
</reference>
<feature type="modified residue" description="4-aspartylphosphate" evidence="1">
    <location>
        <position position="53"/>
    </location>
</feature>
<evidence type="ECO:0000259" key="2">
    <source>
        <dbReference type="PROSITE" id="PS50110"/>
    </source>
</evidence>
<evidence type="ECO:0000313" key="5">
    <source>
        <dbReference type="Proteomes" id="UP000809349"/>
    </source>
</evidence>
<dbReference type="GO" id="GO:0003677">
    <property type="term" value="F:DNA binding"/>
    <property type="evidence" value="ECO:0007669"/>
    <property type="project" value="UniProtKB-KW"/>
</dbReference>
<protein>
    <submittedName>
        <fullName evidence="4">LytTR family transcriptional regulator DNA-binding domain-containing protein</fullName>
    </submittedName>
</protein>
<dbReference type="PROSITE" id="PS50930">
    <property type="entry name" value="HTH_LYTTR"/>
    <property type="match status" value="1"/>
</dbReference>
<dbReference type="Gene3D" id="3.40.50.2300">
    <property type="match status" value="1"/>
</dbReference>
<dbReference type="InterPro" id="IPR011006">
    <property type="entry name" value="CheY-like_superfamily"/>
</dbReference>
<gene>
    <name evidence="4" type="ORF">I4X03_011880</name>
</gene>
<dbReference type="Pfam" id="PF04397">
    <property type="entry name" value="LytTR"/>
    <property type="match status" value="1"/>
</dbReference>
<dbReference type="RefSeq" id="WP_223468440.1">
    <property type="nucleotide sequence ID" value="NZ_JAFBIL020000004.1"/>
</dbReference>
<reference evidence="4 5" key="1">
    <citation type="submission" date="2021-01" db="EMBL/GenBank/DDBJ databases">
        <authorList>
            <person name="Ruan W."/>
            <person name="Khan S.A."/>
            <person name="Jeon C.O."/>
        </authorList>
    </citation>
    <scope>NUCLEOTIDE SEQUENCE [LARGE SCALE GENOMIC DNA]</scope>
    <source>
        <strain evidence="4 5">R798</strain>
    </source>
</reference>
<dbReference type="EMBL" id="JAFBIL020000004">
    <property type="protein sequence ID" value="MBZ2207960.1"/>
    <property type="molecule type" value="Genomic_DNA"/>
</dbReference>
<name>A0ABS7SQJ3_9BURK</name>
<evidence type="ECO:0000313" key="4">
    <source>
        <dbReference type="EMBL" id="MBZ2207960.1"/>
    </source>
</evidence>
<dbReference type="PANTHER" id="PTHR37299:SF1">
    <property type="entry name" value="STAGE 0 SPORULATION PROTEIN A HOMOLOG"/>
    <property type="match status" value="1"/>
</dbReference>
<keyword evidence="4" id="KW-0238">DNA-binding</keyword>
<accession>A0ABS7SQJ3</accession>
<dbReference type="Proteomes" id="UP000809349">
    <property type="component" value="Unassembled WGS sequence"/>
</dbReference>
<dbReference type="SMART" id="SM00448">
    <property type="entry name" value="REC"/>
    <property type="match status" value="1"/>
</dbReference>
<dbReference type="Pfam" id="PF00072">
    <property type="entry name" value="Response_reg"/>
    <property type="match status" value="1"/>
</dbReference>
<comment type="caution">
    <text evidence="4">The sequence shown here is derived from an EMBL/GenBank/DDBJ whole genome shotgun (WGS) entry which is preliminary data.</text>
</comment>
<evidence type="ECO:0000256" key="1">
    <source>
        <dbReference type="PROSITE-ProRule" id="PRU00169"/>
    </source>
</evidence>
<dbReference type="SUPFAM" id="SSF52172">
    <property type="entry name" value="CheY-like"/>
    <property type="match status" value="1"/>
</dbReference>
<evidence type="ECO:0000259" key="3">
    <source>
        <dbReference type="PROSITE" id="PS50930"/>
    </source>
</evidence>
<dbReference type="SMART" id="SM00850">
    <property type="entry name" value="LytTR"/>
    <property type="match status" value="1"/>
</dbReference>